<dbReference type="InterPro" id="IPR027417">
    <property type="entry name" value="P-loop_NTPase"/>
</dbReference>
<dbReference type="PIRSF" id="PIRSF002401">
    <property type="entry name" value="GTP_bd_Obg/CgtA"/>
    <property type="match status" value="1"/>
</dbReference>
<keyword evidence="3" id="KW-0690">Ribosome biogenesis</keyword>
<dbReference type="Proteomes" id="UP000735302">
    <property type="component" value="Unassembled WGS sequence"/>
</dbReference>
<evidence type="ECO:0000256" key="5">
    <source>
        <dbReference type="ARBA" id="ARBA00023134"/>
    </source>
</evidence>
<feature type="domain" description="Obg" evidence="8">
    <location>
        <begin position="5"/>
        <end position="140"/>
    </location>
</feature>
<keyword evidence="4" id="KW-0547">Nucleotide-binding</keyword>
<evidence type="ECO:0000259" key="7">
    <source>
        <dbReference type="PROSITE" id="PS51710"/>
    </source>
</evidence>
<evidence type="ECO:0000259" key="8">
    <source>
        <dbReference type="PROSITE" id="PS51883"/>
    </source>
</evidence>
<dbReference type="PRINTS" id="PR00326">
    <property type="entry name" value="GTP1OBG"/>
</dbReference>
<dbReference type="Pfam" id="PF01018">
    <property type="entry name" value="GTP1_OBG"/>
    <property type="match status" value="1"/>
</dbReference>
<sequence length="369" mass="40616">MYMLTFEIANTKKKTCGGAGGQGLPKFGGFGGDGGKVIVIAKKKIKTLKQVLQKYPKQTCKASTGQNSDKFHLLGENGADLIVQVPVGVLVHKPDGSKEDLNYENELCVIANGGIGGNHTTNFLGVKGEEKLIGLELKLLADVGLVGFPNAGKSTFLKAISKAKPKIAAYPFTTISPQLGVMEYEDGRMISVADLPGLIEGAHQNYGMGIKFLRHAERTKLLLYVLDINPFQLSHKYPERSPFETLLLLNKELDEYGHGMLEKPSILALNKIDTDHSGRSVETLTDLIKNLPASLDQVSEDLHPTHLVNFDDILTMSAMNNRGLAQIKDRIREVMDVHAEMRHSEEMEKAKALSKYENVHKEQTKQQLV</sequence>
<dbReference type="Gene3D" id="2.70.210.12">
    <property type="entry name" value="GTP1/OBG domain"/>
    <property type="match status" value="1"/>
</dbReference>
<comment type="similarity">
    <text evidence="2">Belongs to the TRAFAC class OBG-HflX-like GTPase superfamily. OBG GTPase family.</text>
</comment>
<proteinExistence type="inferred from homology"/>
<organism evidence="9 10">
    <name type="scientific">Plakobranchus ocellatus</name>
    <dbReference type="NCBI Taxonomy" id="259542"/>
    <lineage>
        <taxon>Eukaryota</taxon>
        <taxon>Metazoa</taxon>
        <taxon>Spiralia</taxon>
        <taxon>Lophotrochozoa</taxon>
        <taxon>Mollusca</taxon>
        <taxon>Gastropoda</taxon>
        <taxon>Heterobranchia</taxon>
        <taxon>Euthyneura</taxon>
        <taxon>Panpulmonata</taxon>
        <taxon>Sacoglossa</taxon>
        <taxon>Placobranchoidea</taxon>
        <taxon>Plakobranchidae</taxon>
        <taxon>Plakobranchus</taxon>
    </lineage>
</organism>
<dbReference type="GO" id="GO:0003924">
    <property type="term" value="F:GTPase activity"/>
    <property type="evidence" value="ECO:0007669"/>
    <property type="project" value="InterPro"/>
</dbReference>
<evidence type="ECO:0000256" key="2">
    <source>
        <dbReference type="ARBA" id="ARBA00007699"/>
    </source>
</evidence>
<dbReference type="InterPro" id="IPR006073">
    <property type="entry name" value="GTP-bd"/>
</dbReference>
<dbReference type="GO" id="GO:0042254">
    <property type="term" value="P:ribosome biogenesis"/>
    <property type="evidence" value="ECO:0007669"/>
    <property type="project" value="UniProtKB-UniRule"/>
</dbReference>
<comment type="subcellular location">
    <subcellularLocation>
        <location evidence="1">Nucleus</location>
        <location evidence="1">Nucleolus</location>
    </subcellularLocation>
</comment>
<evidence type="ECO:0000256" key="1">
    <source>
        <dbReference type="ARBA" id="ARBA00004604"/>
    </source>
</evidence>
<evidence type="ECO:0000256" key="3">
    <source>
        <dbReference type="ARBA" id="ARBA00022517"/>
    </source>
</evidence>
<keyword evidence="5" id="KW-0342">GTP-binding</keyword>
<dbReference type="GO" id="GO:0005525">
    <property type="term" value="F:GTP binding"/>
    <property type="evidence" value="ECO:0007669"/>
    <property type="project" value="UniProtKB-KW"/>
</dbReference>
<evidence type="ECO:0000313" key="10">
    <source>
        <dbReference type="Proteomes" id="UP000735302"/>
    </source>
</evidence>
<dbReference type="EMBL" id="BLXT01005153">
    <property type="protein sequence ID" value="GFO20175.1"/>
    <property type="molecule type" value="Genomic_DNA"/>
</dbReference>
<protein>
    <submittedName>
        <fullName evidence="9">GTP-binding protein 10 homolog</fullName>
    </submittedName>
</protein>
<dbReference type="PANTHER" id="PTHR11702">
    <property type="entry name" value="DEVELOPMENTALLY REGULATED GTP-BINDING PROTEIN-RELATED"/>
    <property type="match status" value="1"/>
</dbReference>
<evidence type="ECO:0000256" key="4">
    <source>
        <dbReference type="ARBA" id="ARBA00022741"/>
    </source>
</evidence>
<dbReference type="GO" id="GO:0005739">
    <property type="term" value="C:mitochondrion"/>
    <property type="evidence" value="ECO:0007669"/>
    <property type="project" value="TreeGrafter"/>
</dbReference>
<dbReference type="InterPro" id="IPR006169">
    <property type="entry name" value="GTP1_OBG_dom"/>
</dbReference>
<dbReference type="SUPFAM" id="SSF82051">
    <property type="entry name" value="Obg GTP-binding protein N-terminal domain"/>
    <property type="match status" value="1"/>
</dbReference>
<comment type="caution">
    <text evidence="9">The sequence shown here is derived from an EMBL/GenBank/DDBJ whole genome shotgun (WGS) entry which is preliminary data.</text>
</comment>
<dbReference type="InterPro" id="IPR031167">
    <property type="entry name" value="G_OBG"/>
</dbReference>
<dbReference type="Pfam" id="PF01926">
    <property type="entry name" value="MMR_HSR1"/>
    <property type="match status" value="1"/>
</dbReference>
<keyword evidence="10" id="KW-1185">Reference proteome</keyword>
<dbReference type="GO" id="GO:0005730">
    <property type="term" value="C:nucleolus"/>
    <property type="evidence" value="ECO:0007669"/>
    <property type="project" value="UniProtKB-SubCell"/>
</dbReference>
<dbReference type="PROSITE" id="PS51710">
    <property type="entry name" value="G_OBG"/>
    <property type="match status" value="1"/>
</dbReference>
<dbReference type="SUPFAM" id="SSF52540">
    <property type="entry name" value="P-loop containing nucleoside triphosphate hydrolases"/>
    <property type="match status" value="1"/>
</dbReference>
<gene>
    <name evidence="9" type="ORF">PoB_004668000</name>
</gene>
<feature type="domain" description="OBG-type G" evidence="7">
    <location>
        <begin position="141"/>
        <end position="336"/>
    </location>
</feature>
<evidence type="ECO:0000313" key="9">
    <source>
        <dbReference type="EMBL" id="GFO20175.1"/>
    </source>
</evidence>
<keyword evidence="6" id="KW-0539">Nucleus</keyword>
<dbReference type="GO" id="GO:0000287">
    <property type="term" value="F:magnesium ion binding"/>
    <property type="evidence" value="ECO:0007669"/>
    <property type="project" value="InterPro"/>
</dbReference>
<reference evidence="9 10" key="1">
    <citation type="journal article" date="2021" name="Elife">
        <title>Chloroplast acquisition without the gene transfer in kleptoplastic sea slugs, Plakobranchus ocellatus.</title>
        <authorList>
            <person name="Maeda T."/>
            <person name="Takahashi S."/>
            <person name="Yoshida T."/>
            <person name="Shimamura S."/>
            <person name="Takaki Y."/>
            <person name="Nagai Y."/>
            <person name="Toyoda A."/>
            <person name="Suzuki Y."/>
            <person name="Arimoto A."/>
            <person name="Ishii H."/>
            <person name="Satoh N."/>
            <person name="Nishiyama T."/>
            <person name="Hasebe M."/>
            <person name="Maruyama T."/>
            <person name="Minagawa J."/>
            <person name="Obokata J."/>
            <person name="Shigenobu S."/>
        </authorList>
    </citation>
    <scope>NUCLEOTIDE SEQUENCE [LARGE SCALE GENOMIC DNA]</scope>
</reference>
<dbReference type="InterPro" id="IPR036726">
    <property type="entry name" value="GTP1_OBG_dom_sf"/>
</dbReference>
<dbReference type="InterPro" id="IPR014100">
    <property type="entry name" value="GTP-bd_Obg/CgtA"/>
</dbReference>
<evidence type="ECO:0000256" key="6">
    <source>
        <dbReference type="ARBA" id="ARBA00023242"/>
    </source>
</evidence>
<dbReference type="PANTHER" id="PTHR11702:SF43">
    <property type="entry name" value="GTP-BINDING PROTEIN 10"/>
    <property type="match status" value="1"/>
</dbReference>
<dbReference type="CDD" id="cd01898">
    <property type="entry name" value="Obg"/>
    <property type="match status" value="1"/>
</dbReference>
<dbReference type="Gene3D" id="3.40.50.300">
    <property type="entry name" value="P-loop containing nucleotide triphosphate hydrolases"/>
    <property type="match status" value="1"/>
</dbReference>
<accession>A0AAV4BM90</accession>
<dbReference type="AlphaFoldDB" id="A0AAV4BM90"/>
<name>A0AAV4BM90_9GAST</name>
<dbReference type="InterPro" id="IPR045086">
    <property type="entry name" value="OBG_GTPase"/>
</dbReference>
<dbReference type="PROSITE" id="PS51883">
    <property type="entry name" value="OBG"/>
    <property type="match status" value="1"/>
</dbReference>